<dbReference type="GO" id="GO:0016020">
    <property type="term" value="C:membrane"/>
    <property type="evidence" value="ECO:0007669"/>
    <property type="project" value="InterPro"/>
</dbReference>
<keyword evidence="5 7" id="KW-1133">Transmembrane helix</keyword>
<evidence type="ECO:0000256" key="4">
    <source>
        <dbReference type="ARBA" id="ARBA00022840"/>
    </source>
</evidence>
<evidence type="ECO:0000259" key="8">
    <source>
        <dbReference type="Pfam" id="PF00664"/>
    </source>
</evidence>
<keyword evidence="10" id="KW-1185">Reference proteome</keyword>
<evidence type="ECO:0000256" key="3">
    <source>
        <dbReference type="ARBA" id="ARBA00022741"/>
    </source>
</evidence>
<organism evidence="9 10">
    <name type="scientific">Capsicum annuum</name>
    <name type="common">Capsicum pepper</name>
    <dbReference type="NCBI Taxonomy" id="4072"/>
    <lineage>
        <taxon>Eukaryota</taxon>
        <taxon>Viridiplantae</taxon>
        <taxon>Streptophyta</taxon>
        <taxon>Embryophyta</taxon>
        <taxon>Tracheophyta</taxon>
        <taxon>Spermatophyta</taxon>
        <taxon>Magnoliopsida</taxon>
        <taxon>eudicotyledons</taxon>
        <taxon>Gunneridae</taxon>
        <taxon>Pentapetalae</taxon>
        <taxon>asterids</taxon>
        <taxon>lamiids</taxon>
        <taxon>Solanales</taxon>
        <taxon>Solanaceae</taxon>
        <taxon>Solanoideae</taxon>
        <taxon>Capsiceae</taxon>
        <taxon>Capsicum</taxon>
    </lineage>
</organism>
<keyword evidence="3" id="KW-0547">Nucleotide-binding</keyword>
<protein>
    <recommendedName>
        <fullName evidence="8">ABC transmembrane type-1 domain-containing protein</fullName>
    </recommendedName>
</protein>
<dbReference type="InterPro" id="IPR036640">
    <property type="entry name" value="ABC1_TM_sf"/>
</dbReference>
<evidence type="ECO:0000256" key="6">
    <source>
        <dbReference type="ARBA" id="ARBA00023136"/>
    </source>
</evidence>
<comment type="caution">
    <text evidence="9">The sequence shown here is derived from an EMBL/GenBank/DDBJ whole genome shotgun (WGS) entry which is preliminary data.</text>
</comment>
<dbReference type="PANTHER" id="PTHR24223:SF386">
    <property type="entry name" value="ABC-TYPE XENOBIOTIC TRANSPORTER"/>
    <property type="match status" value="1"/>
</dbReference>
<dbReference type="InterPro" id="IPR011527">
    <property type="entry name" value="ABC1_TM_dom"/>
</dbReference>
<keyword evidence="4" id="KW-0067">ATP-binding</keyword>
<dbReference type="GO" id="GO:0140359">
    <property type="term" value="F:ABC-type transporter activity"/>
    <property type="evidence" value="ECO:0007669"/>
    <property type="project" value="InterPro"/>
</dbReference>
<dbReference type="Gene3D" id="1.20.1560.10">
    <property type="entry name" value="ABC transporter type 1, transmembrane domain"/>
    <property type="match status" value="1"/>
</dbReference>
<sequence>MVLVSDYSLAYETSKDNIFNVSQFTEVYSFIAGIYCIFVVVVSFVAAFLCLKIAQRFLDQILDSILHSSMSLFDITPSGRTLSRVSPALDTDSY</sequence>
<proteinExistence type="predicted"/>
<feature type="domain" description="ABC transmembrane type-1" evidence="8">
    <location>
        <begin position="16"/>
        <end position="86"/>
    </location>
</feature>
<dbReference type="SMR" id="A0A2G3AEI3"/>
<evidence type="ECO:0000256" key="2">
    <source>
        <dbReference type="ARBA" id="ARBA00022692"/>
    </source>
</evidence>
<evidence type="ECO:0000313" key="10">
    <source>
        <dbReference type="Proteomes" id="UP000222542"/>
    </source>
</evidence>
<dbReference type="AlphaFoldDB" id="A0A2G3AEI3"/>
<keyword evidence="1" id="KW-0813">Transport</keyword>
<evidence type="ECO:0000256" key="5">
    <source>
        <dbReference type="ARBA" id="ARBA00022989"/>
    </source>
</evidence>
<dbReference type="SUPFAM" id="SSF90123">
    <property type="entry name" value="ABC transporter transmembrane region"/>
    <property type="match status" value="1"/>
</dbReference>
<dbReference type="InterPro" id="IPR050173">
    <property type="entry name" value="ABC_transporter_C-like"/>
</dbReference>
<reference evidence="9 10" key="1">
    <citation type="journal article" date="2014" name="Nat. Genet.">
        <title>Genome sequence of the hot pepper provides insights into the evolution of pungency in Capsicum species.</title>
        <authorList>
            <person name="Kim S."/>
            <person name="Park M."/>
            <person name="Yeom S.I."/>
            <person name="Kim Y.M."/>
            <person name="Lee J.M."/>
            <person name="Lee H.A."/>
            <person name="Seo E."/>
            <person name="Choi J."/>
            <person name="Cheong K."/>
            <person name="Kim K.T."/>
            <person name="Jung K."/>
            <person name="Lee G.W."/>
            <person name="Oh S.K."/>
            <person name="Bae C."/>
            <person name="Kim S.B."/>
            <person name="Lee H.Y."/>
            <person name="Kim S.Y."/>
            <person name="Kim M.S."/>
            <person name="Kang B.C."/>
            <person name="Jo Y.D."/>
            <person name="Yang H.B."/>
            <person name="Jeong H.J."/>
            <person name="Kang W.H."/>
            <person name="Kwon J.K."/>
            <person name="Shin C."/>
            <person name="Lim J.Y."/>
            <person name="Park J.H."/>
            <person name="Huh J.H."/>
            <person name="Kim J.S."/>
            <person name="Kim B.D."/>
            <person name="Cohen O."/>
            <person name="Paran I."/>
            <person name="Suh M.C."/>
            <person name="Lee S.B."/>
            <person name="Kim Y.K."/>
            <person name="Shin Y."/>
            <person name="Noh S.J."/>
            <person name="Park J."/>
            <person name="Seo Y.S."/>
            <person name="Kwon S.Y."/>
            <person name="Kim H.A."/>
            <person name="Park J.M."/>
            <person name="Kim H.J."/>
            <person name="Choi S.B."/>
            <person name="Bosland P.W."/>
            <person name="Reeves G."/>
            <person name="Jo S.H."/>
            <person name="Lee B.W."/>
            <person name="Cho H.T."/>
            <person name="Choi H.S."/>
            <person name="Lee M.S."/>
            <person name="Yu Y."/>
            <person name="Do Choi Y."/>
            <person name="Park B.S."/>
            <person name="van Deynze A."/>
            <person name="Ashrafi H."/>
            <person name="Hill T."/>
            <person name="Kim W.T."/>
            <person name="Pai H.S."/>
            <person name="Ahn H.K."/>
            <person name="Yeam I."/>
            <person name="Giovannoni J.J."/>
            <person name="Rose J.K."/>
            <person name="Sorensen I."/>
            <person name="Lee S.J."/>
            <person name="Kim R.W."/>
            <person name="Choi I.Y."/>
            <person name="Choi B.S."/>
            <person name="Lim J.S."/>
            <person name="Lee Y.H."/>
            <person name="Choi D."/>
        </authorList>
    </citation>
    <scope>NUCLEOTIDE SEQUENCE [LARGE SCALE GENOMIC DNA]</scope>
    <source>
        <strain evidence="10">cv. CM334</strain>
    </source>
</reference>
<keyword evidence="6 7" id="KW-0472">Membrane</keyword>
<dbReference type="GO" id="GO:0005524">
    <property type="term" value="F:ATP binding"/>
    <property type="evidence" value="ECO:0007669"/>
    <property type="project" value="UniProtKB-KW"/>
</dbReference>
<keyword evidence="2 7" id="KW-0812">Transmembrane</keyword>
<dbReference type="Proteomes" id="UP000222542">
    <property type="component" value="Unassembled WGS sequence"/>
</dbReference>
<dbReference type="Gramene" id="PHT92603">
    <property type="protein sequence ID" value="PHT92603"/>
    <property type="gene ID" value="T459_00485"/>
</dbReference>
<evidence type="ECO:0000313" key="9">
    <source>
        <dbReference type="EMBL" id="PHT92603.1"/>
    </source>
</evidence>
<evidence type="ECO:0000256" key="7">
    <source>
        <dbReference type="SAM" id="Phobius"/>
    </source>
</evidence>
<gene>
    <name evidence="9" type="ORF">T459_00485</name>
</gene>
<feature type="transmembrane region" description="Helical" evidence="7">
    <location>
        <begin position="27"/>
        <end position="51"/>
    </location>
</feature>
<evidence type="ECO:0000256" key="1">
    <source>
        <dbReference type="ARBA" id="ARBA00022448"/>
    </source>
</evidence>
<dbReference type="Pfam" id="PF00664">
    <property type="entry name" value="ABC_membrane"/>
    <property type="match status" value="1"/>
</dbReference>
<reference evidence="9 10" key="2">
    <citation type="journal article" date="2017" name="Genome Biol.">
        <title>New reference genome sequences of hot pepper reveal the massive evolution of plant disease-resistance genes by retroduplication.</title>
        <authorList>
            <person name="Kim S."/>
            <person name="Park J."/>
            <person name="Yeom S.I."/>
            <person name="Kim Y.M."/>
            <person name="Seo E."/>
            <person name="Kim K.T."/>
            <person name="Kim M.S."/>
            <person name="Lee J.M."/>
            <person name="Cheong K."/>
            <person name="Shin H.S."/>
            <person name="Kim S.B."/>
            <person name="Han K."/>
            <person name="Lee J."/>
            <person name="Park M."/>
            <person name="Lee H.A."/>
            <person name="Lee H.Y."/>
            <person name="Lee Y."/>
            <person name="Oh S."/>
            <person name="Lee J.H."/>
            <person name="Choi E."/>
            <person name="Choi E."/>
            <person name="Lee S.E."/>
            <person name="Jeon J."/>
            <person name="Kim H."/>
            <person name="Choi G."/>
            <person name="Song H."/>
            <person name="Lee J."/>
            <person name="Lee S.C."/>
            <person name="Kwon J.K."/>
            <person name="Lee H.Y."/>
            <person name="Koo N."/>
            <person name="Hong Y."/>
            <person name="Kim R.W."/>
            <person name="Kang W.H."/>
            <person name="Huh J.H."/>
            <person name="Kang B.C."/>
            <person name="Yang T.J."/>
            <person name="Lee Y.H."/>
            <person name="Bennetzen J.L."/>
            <person name="Choi D."/>
        </authorList>
    </citation>
    <scope>NUCLEOTIDE SEQUENCE [LARGE SCALE GENOMIC DNA]</scope>
    <source>
        <strain evidence="10">cv. CM334</strain>
    </source>
</reference>
<dbReference type="PANTHER" id="PTHR24223">
    <property type="entry name" value="ATP-BINDING CASSETTE SUB-FAMILY C"/>
    <property type="match status" value="1"/>
</dbReference>
<name>A0A2G3AEI3_CAPAN</name>
<dbReference type="EMBL" id="AYRZ02000001">
    <property type="protein sequence ID" value="PHT92603.1"/>
    <property type="molecule type" value="Genomic_DNA"/>
</dbReference>
<accession>A0A2G3AEI3</accession>